<dbReference type="AlphaFoldDB" id="A0A816MTW4"/>
<accession>A0A816MTW4</accession>
<reference evidence="1" key="1">
    <citation type="submission" date="2021-01" db="EMBL/GenBank/DDBJ databases">
        <authorList>
            <consortium name="Genoscope - CEA"/>
            <person name="William W."/>
        </authorList>
    </citation>
    <scope>NUCLEOTIDE SEQUENCE</scope>
</reference>
<gene>
    <name evidence="1" type="ORF">DARMORV10_C07P45380.1</name>
</gene>
<name>A0A816MTW4_BRANA</name>
<sequence>MNVPTTCLLCASHDETRDHIFSLATSQENYGMQSLLTLVLHLLPRLMMLCHGSKLLPQINVSRQYVSFYFKLLFISFGRREMQDTTLRFQGRYLLL</sequence>
<dbReference type="EMBL" id="HG994371">
    <property type="protein sequence ID" value="CAF2018273.1"/>
    <property type="molecule type" value="Genomic_DNA"/>
</dbReference>
<proteinExistence type="predicted"/>
<dbReference type="Proteomes" id="UP001295469">
    <property type="component" value="Chromosome C07"/>
</dbReference>
<protein>
    <submittedName>
        <fullName evidence="1">(rape) hypothetical protein</fullName>
    </submittedName>
</protein>
<organism evidence="1">
    <name type="scientific">Brassica napus</name>
    <name type="common">Rape</name>
    <dbReference type="NCBI Taxonomy" id="3708"/>
    <lineage>
        <taxon>Eukaryota</taxon>
        <taxon>Viridiplantae</taxon>
        <taxon>Streptophyta</taxon>
        <taxon>Embryophyta</taxon>
        <taxon>Tracheophyta</taxon>
        <taxon>Spermatophyta</taxon>
        <taxon>Magnoliopsida</taxon>
        <taxon>eudicotyledons</taxon>
        <taxon>Gunneridae</taxon>
        <taxon>Pentapetalae</taxon>
        <taxon>rosids</taxon>
        <taxon>malvids</taxon>
        <taxon>Brassicales</taxon>
        <taxon>Brassicaceae</taxon>
        <taxon>Brassiceae</taxon>
        <taxon>Brassica</taxon>
    </lineage>
</organism>
<evidence type="ECO:0000313" key="1">
    <source>
        <dbReference type="EMBL" id="CAF2018273.1"/>
    </source>
</evidence>